<dbReference type="EMBL" id="AOMB01000033">
    <property type="protein sequence ID" value="EMA37773.1"/>
    <property type="molecule type" value="Genomic_DNA"/>
</dbReference>
<accession>M0LX72</accession>
<evidence type="ECO:0000313" key="2">
    <source>
        <dbReference type="Proteomes" id="UP000011566"/>
    </source>
</evidence>
<evidence type="ECO:0000313" key="1">
    <source>
        <dbReference type="EMBL" id="EMA37773.1"/>
    </source>
</evidence>
<gene>
    <name evidence="1" type="ORF">C447_12395</name>
</gene>
<sequence>MLNALFLGVVLFTMTAISDGGIQWTLLLIGVPLYFVFELVADLVLGRLWHWWSA</sequence>
<protein>
    <submittedName>
        <fullName evidence="1">Uncharacterized protein</fullName>
    </submittedName>
</protein>
<keyword evidence="2" id="KW-1185">Reference proteome</keyword>
<proteinExistence type="predicted"/>
<organism evidence="1 2">
    <name type="scientific">Halococcus hamelinensis 100A6</name>
    <dbReference type="NCBI Taxonomy" id="1132509"/>
    <lineage>
        <taxon>Archaea</taxon>
        <taxon>Methanobacteriati</taxon>
        <taxon>Methanobacteriota</taxon>
        <taxon>Stenosarchaea group</taxon>
        <taxon>Halobacteria</taxon>
        <taxon>Halobacteriales</taxon>
        <taxon>Halococcaceae</taxon>
        <taxon>Halococcus</taxon>
    </lineage>
</organism>
<dbReference type="Proteomes" id="UP000011566">
    <property type="component" value="Unassembled WGS sequence"/>
</dbReference>
<name>M0LX72_9EURY</name>
<dbReference type="AlphaFoldDB" id="M0LX72"/>
<dbReference type="PATRIC" id="fig|1132509.6.peg.2844"/>
<comment type="caution">
    <text evidence="1">The sequence shown here is derived from an EMBL/GenBank/DDBJ whole genome shotgun (WGS) entry which is preliminary data.</text>
</comment>
<reference evidence="1 2" key="1">
    <citation type="journal article" date="2014" name="PLoS Genet.">
        <title>Phylogenetically driven sequencing of extremely halophilic archaea reveals strategies for static and dynamic osmo-response.</title>
        <authorList>
            <person name="Becker E.A."/>
            <person name="Seitzer P.M."/>
            <person name="Tritt A."/>
            <person name="Larsen D."/>
            <person name="Krusor M."/>
            <person name="Yao A.I."/>
            <person name="Wu D."/>
            <person name="Madern D."/>
            <person name="Eisen J.A."/>
            <person name="Darling A.E."/>
            <person name="Facciotti M.T."/>
        </authorList>
    </citation>
    <scope>NUCLEOTIDE SEQUENCE [LARGE SCALE GENOMIC DNA]</scope>
    <source>
        <strain evidence="1 2">100A6</strain>
    </source>
</reference>